<feature type="region of interest" description="Disordered" evidence="1">
    <location>
        <begin position="155"/>
        <end position="174"/>
    </location>
</feature>
<evidence type="ECO:0000313" key="2">
    <source>
        <dbReference type="EMBL" id="KAA0199351.1"/>
    </source>
</evidence>
<protein>
    <submittedName>
        <fullName evidence="2">Uncharacterized protein</fullName>
    </submittedName>
</protein>
<evidence type="ECO:0000256" key="1">
    <source>
        <dbReference type="SAM" id="MobiDB-lite"/>
    </source>
</evidence>
<reference evidence="2" key="1">
    <citation type="submission" date="2014-08" db="EMBL/GenBank/DDBJ databases">
        <authorList>
            <person name="Murali S."/>
            <person name="Richards S."/>
            <person name="Bandaranaike D."/>
            <person name="Bellair M."/>
            <person name="Blankenburg K."/>
            <person name="Chao H."/>
            <person name="Dinh H."/>
            <person name="Doddapaneni H."/>
            <person name="Dugan-Rocha S."/>
            <person name="Elkadiri S."/>
            <person name="Gnanaolivu R."/>
            <person name="Hughes D."/>
            <person name="Lee S."/>
            <person name="Li M."/>
            <person name="Ming W."/>
            <person name="Munidasa M."/>
            <person name="Muniz J."/>
            <person name="Nguyen L."/>
            <person name="Osuji N."/>
            <person name="Pu L.-L."/>
            <person name="Puazo M."/>
            <person name="Skinner E."/>
            <person name="Qu C."/>
            <person name="Quiroz J."/>
            <person name="Raj R."/>
            <person name="Weissenberger G."/>
            <person name="Xin Y."/>
            <person name="Zou X."/>
            <person name="Han Y."/>
            <person name="Worley K."/>
            <person name="Muzny D."/>
            <person name="Gibbs R."/>
        </authorList>
    </citation>
    <scope>NUCLEOTIDE SEQUENCE</scope>
    <source>
        <strain evidence="2">HAZT.00-mixed</strain>
        <tissue evidence="2">Whole organism</tissue>
    </source>
</reference>
<gene>
    <name evidence="2" type="ORF">HAZT_HAZT001080</name>
</gene>
<reference evidence="2" key="3">
    <citation type="submission" date="2019-06" db="EMBL/GenBank/DDBJ databases">
        <authorList>
            <person name="Poynton C."/>
            <person name="Hasenbein S."/>
            <person name="Benoit J.B."/>
            <person name="Sepulveda M.S."/>
            <person name="Poelchau M.F."/>
            <person name="Murali S.C."/>
            <person name="Chen S."/>
            <person name="Glastad K.M."/>
            <person name="Werren J.H."/>
            <person name="Vineis J.H."/>
            <person name="Bowen J.L."/>
            <person name="Friedrich M."/>
            <person name="Jones J."/>
            <person name="Robertson H.M."/>
            <person name="Feyereisen R."/>
            <person name="Mechler-Hickson A."/>
            <person name="Mathers N."/>
            <person name="Lee C.E."/>
            <person name="Colbourne J.K."/>
            <person name="Biales A."/>
            <person name="Johnston J.S."/>
            <person name="Wellborn G.A."/>
            <person name="Rosendale A.J."/>
            <person name="Cridge A.G."/>
            <person name="Munoz-Torres M.C."/>
            <person name="Bain P.A."/>
            <person name="Manny A.R."/>
            <person name="Major K.M."/>
            <person name="Lambert F.N."/>
            <person name="Vulpe C.D."/>
            <person name="Tuck P."/>
            <person name="Blalock B.J."/>
            <person name="Lin Y.-Y."/>
            <person name="Smith M.E."/>
            <person name="Ochoa-Acuna H."/>
            <person name="Chen M.-J.M."/>
            <person name="Childers C.P."/>
            <person name="Qu J."/>
            <person name="Dugan S."/>
            <person name="Lee S.L."/>
            <person name="Chao H."/>
            <person name="Dinh H."/>
            <person name="Han Y."/>
            <person name="Doddapaneni H."/>
            <person name="Worley K.C."/>
            <person name="Muzny D.M."/>
            <person name="Gibbs R.A."/>
            <person name="Richards S."/>
        </authorList>
    </citation>
    <scope>NUCLEOTIDE SEQUENCE</scope>
    <source>
        <strain evidence="2">HAZT.00-mixed</strain>
        <tissue evidence="2">Whole organism</tissue>
    </source>
</reference>
<comment type="caution">
    <text evidence="2">The sequence shown here is derived from an EMBL/GenBank/DDBJ whole genome shotgun (WGS) entry which is preliminary data.</text>
</comment>
<feature type="region of interest" description="Disordered" evidence="1">
    <location>
        <begin position="201"/>
        <end position="220"/>
    </location>
</feature>
<feature type="region of interest" description="Disordered" evidence="1">
    <location>
        <begin position="234"/>
        <end position="253"/>
    </location>
</feature>
<proteinExistence type="predicted"/>
<feature type="compositionally biased region" description="Low complexity" evidence="1">
    <location>
        <begin position="206"/>
        <end position="218"/>
    </location>
</feature>
<name>A0A6A0H6F1_HYAAZ</name>
<accession>A0A6A0H6F1</accession>
<organism evidence="2">
    <name type="scientific">Hyalella azteca</name>
    <name type="common">Amphipod</name>
    <dbReference type="NCBI Taxonomy" id="294128"/>
    <lineage>
        <taxon>Eukaryota</taxon>
        <taxon>Metazoa</taxon>
        <taxon>Ecdysozoa</taxon>
        <taxon>Arthropoda</taxon>
        <taxon>Crustacea</taxon>
        <taxon>Multicrustacea</taxon>
        <taxon>Malacostraca</taxon>
        <taxon>Eumalacostraca</taxon>
        <taxon>Peracarida</taxon>
        <taxon>Amphipoda</taxon>
        <taxon>Senticaudata</taxon>
        <taxon>Talitrida</taxon>
        <taxon>Talitroidea</taxon>
        <taxon>Hyalellidae</taxon>
        <taxon>Hyalella</taxon>
    </lineage>
</organism>
<sequence length="328" mass="36501">MFQQLSTKSGSFNDLLDLEESIRVEEEDLEHHCCCFRNNLKLSKQDENPKKIVRYYKRSDGGARDSSYDNVSQTKTETLQQRQPLLSDVPTVFASSEDNRLDDDEDVESTTTFSGCLKTPFIQVIDGPKTNFISSSNENDVVKLEIKNDSLAQLQNDPRISMDSPPRTIRSQSLKYPSHCSKSVSFSFSSHPSSPVFNPRCPINESSSSPSKSVGEDSSNLRCSHSMIGAPFFSSSQSYTGPRKSSNTSVGSQSSALLSVSHITKIMPSTRLVPATELPPVGRMRRVFTSHVRRRKKNKPSAISFHLSNMIKEPLRVVRSVPLTFPAG</sequence>
<reference evidence="2" key="2">
    <citation type="journal article" date="2018" name="Environ. Sci. Technol.">
        <title>The Toxicogenome of Hyalella azteca: A Model for Sediment Ecotoxicology and Evolutionary Toxicology.</title>
        <authorList>
            <person name="Poynton H.C."/>
            <person name="Hasenbein S."/>
            <person name="Benoit J.B."/>
            <person name="Sepulveda M.S."/>
            <person name="Poelchau M.F."/>
            <person name="Hughes D.S.T."/>
            <person name="Murali S.C."/>
            <person name="Chen S."/>
            <person name="Glastad K.M."/>
            <person name="Goodisman M.A.D."/>
            <person name="Werren J.H."/>
            <person name="Vineis J.H."/>
            <person name="Bowen J.L."/>
            <person name="Friedrich M."/>
            <person name="Jones J."/>
            <person name="Robertson H.M."/>
            <person name="Feyereisen R."/>
            <person name="Mechler-Hickson A."/>
            <person name="Mathers N."/>
            <person name="Lee C.E."/>
            <person name="Colbourne J.K."/>
            <person name="Biales A."/>
            <person name="Johnston J.S."/>
            <person name="Wellborn G.A."/>
            <person name="Rosendale A.J."/>
            <person name="Cridge A.G."/>
            <person name="Munoz-Torres M.C."/>
            <person name="Bain P.A."/>
            <person name="Manny A.R."/>
            <person name="Major K.M."/>
            <person name="Lambert F.N."/>
            <person name="Vulpe C.D."/>
            <person name="Tuck P."/>
            <person name="Blalock B.J."/>
            <person name="Lin Y.Y."/>
            <person name="Smith M.E."/>
            <person name="Ochoa-Acuna H."/>
            <person name="Chen M.M."/>
            <person name="Childers C.P."/>
            <person name="Qu J."/>
            <person name="Dugan S."/>
            <person name="Lee S.L."/>
            <person name="Chao H."/>
            <person name="Dinh H."/>
            <person name="Han Y."/>
            <person name="Doddapaneni H."/>
            <person name="Worley K.C."/>
            <person name="Muzny D.M."/>
            <person name="Gibbs R.A."/>
            <person name="Richards S."/>
        </authorList>
    </citation>
    <scope>NUCLEOTIDE SEQUENCE</scope>
    <source>
        <strain evidence="2">HAZT.00-mixed</strain>
        <tissue evidence="2">Whole organism</tissue>
    </source>
</reference>
<dbReference type="AlphaFoldDB" id="A0A6A0H6F1"/>
<dbReference type="EMBL" id="JQDR03006969">
    <property type="protein sequence ID" value="KAA0199351.1"/>
    <property type="molecule type" value="Genomic_DNA"/>
</dbReference>
<dbReference type="Proteomes" id="UP000711488">
    <property type="component" value="Unassembled WGS sequence"/>
</dbReference>